<feature type="region of interest" description="Disordered" evidence="1">
    <location>
        <begin position="274"/>
        <end position="293"/>
    </location>
</feature>
<comment type="caution">
    <text evidence="2">The sequence shown here is derived from an EMBL/GenBank/DDBJ whole genome shotgun (WGS) entry which is preliminary data.</text>
</comment>
<feature type="region of interest" description="Disordered" evidence="1">
    <location>
        <begin position="61"/>
        <end position="135"/>
    </location>
</feature>
<proteinExistence type="predicted"/>
<sequence length="465" mass="50229">MSLHAKVVFPTPPPTTNALTPQQRIQLVRKTRKIEQIFGTTPYLLDTPAETLGAFHVHFPGQTSARPSKASMAKSRSLSVDSSSDSSSGSPVSIARTLSLSRASTIGPRPKSAGSSERSSRPSTPSSIEFQESWPVNQGKSPVLRLAVQSPLDTIPASPDPTTTTFNMEPIAQALELPQDSSPKPSTTPPTTFFDQVAEDYSSDRATSFLIPSRTSLRKQKLDRLRKKLGCEVPLKLMLPQVGDLDDSDVSPSPLSSPTEMRQQYNPVSYNVLSGENDQHTRPIPRKKQTTGKIVGARDSVADLTVSVKIHRARRASAGSLGFGKKASKKAAKTAEPVPPSPRPVISSPTDFRRVKEKLSLIIESPEEHGTGCSEEFGLSRVSTRSSSSSTYSSPTSSVSYESADAEVKKWSTRKDYEGWRPITPPSEASSTPPTTPSSAKSSQPLLKRPSSYRKPPPPVPADCL</sequence>
<protein>
    <submittedName>
        <fullName evidence="2">Uncharacterized protein</fullName>
    </submittedName>
</protein>
<dbReference type="Proteomes" id="UP000284842">
    <property type="component" value="Unassembled WGS sequence"/>
</dbReference>
<feature type="compositionally biased region" description="Pro residues" evidence="1">
    <location>
        <begin position="455"/>
        <end position="465"/>
    </location>
</feature>
<dbReference type="InParanoid" id="A0A409W659"/>
<dbReference type="AlphaFoldDB" id="A0A409W659"/>
<evidence type="ECO:0000256" key="1">
    <source>
        <dbReference type="SAM" id="MobiDB-lite"/>
    </source>
</evidence>
<feature type="compositionally biased region" description="Low complexity" evidence="1">
    <location>
        <begin position="75"/>
        <end position="93"/>
    </location>
</feature>
<feature type="compositionally biased region" description="Low complexity" evidence="1">
    <location>
        <begin position="380"/>
        <end position="403"/>
    </location>
</feature>
<accession>A0A409W659</accession>
<feature type="compositionally biased region" description="Basic and acidic residues" evidence="1">
    <location>
        <begin position="406"/>
        <end position="419"/>
    </location>
</feature>
<organism evidence="2 3">
    <name type="scientific">Panaeolus cyanescens</name>
    <dbReference type="NCBI Taxonomy" id="181874"/>
    <lineage>
        <taxon>Eukaryota</taxon>
        <taxon>Fungi</taxon>
        <taxon>Dikarya</taxon>
        <taxon>Basidiomycota</taxon>
        <taxon>Agaricomycotina</taxon>
        <taxon>Agaricomycetes</taxon>
        <taxon>Agaricomycetidae</taxon>
        <taxon>Agaricales</taxon>
        <taxon>Agaricineae</taxon>
        <taxon>Galeropsidaceae</taxon>
        <taxon>Panaeolus</taxon>
    </lineage>
</organism>
<dbReference type="OrthoDB" id="3034829at2759"/>
<evidence type="ECO:0000313" key="3">
    <source>
        <dbReference type="Proteomes" id="UP000284842"/>
    </source>
</evidence>
<feature type="region of interest" description="Disordered" evidence="1">
    <location>
        <begin position="317"/>
        <end position="465"/>
    </location>
</feature>
<name>A0A409W659_9AGAR</name>
<evidence type="ECO:0000313" key="2">
    <source>
        <dbReference type="EMBL" id="PPQ73994.1"/>
    </source>
</evidence>
<keyword evidence="3" id="KW-1185">Reference proteome</keyword>
<reference evidence="2 3" key="1">
    <citation type="journal article" date="2018" name="Evol. Lett.">
        <title>Horizontal gene cluster transfer increased hallucinogenic mushroom diversity.</title>
        <authorList>
            <person name="Reynolds H.T."/>
            <person name="Vijayakumar V."/>
            <person name="Gluck-Thaler E."/>
            <person name="Korotkin H.B."/>
            <person name="Matheny P.B."/>
            <person name="Slot J.C."/>
        </authorList>
    </citation>
    <scope>NUCLEOTIDE SEQUENCE [LARGE SCALE GENOMIC DNA]</scope>
    <source>
        <strain evidence="2 3">2629</strain>
    </source>
</reference>
<feature type="compositionally biased region" description="Low complexity" evidence="1">
    <location>
        <begin position="426"/>
        <end position="454"/>
    </location>
</feature>
<gene>
    <name evidence="2" type="ORF">CVT24_012483</name>
</gene>
<dbReference type="EMBL" id="NHTK01005783">
    <property type="protein sequence ID" value="PPQ73994.1"/>
    <property type="molecule type" value="Genomic_DNA"/>
</dbReference>
<feature type="compositionally biased region" description="Low complexity" evidence="1">
    <location>
        <begin position="109"/>
        <end position="127"/>
    </location>
</feature>